<dbReference type="Proteomes" id="UP000664032">
    <property type="component" value="Unassembled WGS sequence"/>
</dbReference>
<dbReference type="EMBL" id="JAFIQS020000006">
    <property type="protein sequence ID" value="KAH9480196.1"/>
    <property type="molecule type" value="Genomic_DNA"/>
</dbReference>
<evidence type="ECO:0000313" key="1">
    <source>
        <dbReference type="EMBL" id="KAH9480196.1"/>
    </source>
</evidence>
<evidence type="ECO:0000313" key="2">
    <source>
        <dbReference type="Proteomes" id="UP000664032"/>
    </source>
</evidence>
<sequence>MFTVFATLFAFLALSVNASPLSRRDVIAPRITSPNAQTVWPIGTVQTVTWDTSNFPPDSQITNPIGQVILGFNSSDSLNLDFKNPLAQGFKLRDGHVQITVPNVTPRNDYLIVLFGDSGNTSPSFAITQIAGGSSSTTPESSTAGATSSTLITTPIPITGSVITGGSSSSATDSSSSSSPTPTAPLSSSSSISSTPSSASSTSSDSSASVSSSSSAPADSSSPSPLTGSAWSLHQTSLSTVSLCMTFMIMLITI</sequence>
<accession>A0ACB8GXA4</accession>
<keyword evidence="2" id="KW-1185">Reference proteome</keyword>
<proteinExistence type="predicted"/>
<reference evidence="1" key="1">
    <citation type="submission" date="2021-10" db="EMBL/GenBank/DDBJ databases">
        <title>Psilocybe cubensis genome.</title>
        <authorList>
            <person name="Mckernan K.J."/>
            <person name="Crawford S."/>
            <person name="Trippe A."/>
            <person name="Kane L.T."/>
            <person name="Mclaughlin S."/>
        </authorList>
    </citation>
    <scope>NUCLEOTIDE SEQUENCE</scope>
    <source>
        <strain evidence="1">MGC-MH-2018</strain>
    </source>
</reference>
<protein>
    <submittedName>
        <fullName evidence="1">Uncharacterized protein</fullName>
    </submittedName>
</protein>
<comment type="caution">
    <text evidence="1">The sequence shown here is derived from an EMBL/GenBank/DDBJ whole genome shotgun (WGS) entry which is preliminary data.</text>
</comment>
<gene>
    <name evidence="1" type="ORF">JR316_0006794</name>
</gene>
<organism evidence="1 2">
    <name type="scientific">Psilocybe cubensis</name>
    <name type="common">Psychedelic mushroom</name>
    <name type="synonym">Stropharia cubensis</name>
    <dbReference type="NCBI Taxonomy" id="181762"/>
    <lineage>
        <taxon>Eukaryota</taxon>
        <taxon>Fungi</taxon>
        <taxon>Dikarya</taxon>
        <taxon>Basidiomycota</taxon>
        <taxon>Agaricomycotina</taxon>
        <taxon>Agaricomycetes</taxon>
        <taxon>Agaricomycetidae</taxon>
        <taxon>Agaricales</taxon>
        <taxon>Agaricineae</taxon>
        <taxon>Strophariaceae</taxon>
        <taxon>Psilocybe</taxon>
    </lineage>
</organism>
<name>A0ACB8GXA4_PSICU</name>